<dbReference type="InterPro" id="IPR046200">
    <property type="entry name" value="DUF6233"/>
</dbReference>
<keyword evidence="1" id="KW-0175">Coiled coil</keyword>
<dbReference type="Proteomes" id="UP001058236">
    <property type="component" value="Plasmid unnamed"/>
</dbReference>
<dbReference type="Pfam" id="PF19746">
    <property type="entry name" value="DUF6233"/>
    <property type="match status" value="1"/>
</dbReference>
<geneLocation type="plasmid" evidence="3 4">
    <name>unnamed</name>
</geneLocation>
<evidence type="ECO:0000256" key="1">
    <source>
        <dbReference type="SAM" id="Coils"/>
    </source>
</evidence>
<accession>A0ABY5FIR5</accession>
<name>A0ABY5FIR5_9ACTN</name>
<sequence length="122" mass="14194">MSDWPGPYELDDHPYREPTPLEKGRAVVQWLEYQLRQARRRVQELEAQEAKERQRREQAYAGRRWKVEPERADAAALLHRGDCATYPVAGGYIDRDHALVALEMPDVEPCQVCRPDTGLTHR</sequence>
<dbReference type="RefSeq" id="WP_255240301.1">
    <property type="nucleotide sequence ID" value="NZ_CP101398.1"/>
</dbReference>
<evidence type="ECO:0000313" key="4">
    <source>
        <dbReference type="Proteomes" id="UP001058236"/>
    </source>
</evidence>
<feature type="coiled-coil region" evidence="1">
    <location>
        <begin position="28"/>
        <end position="55"/>
    </location>
</feature>
<dbReference type="EMBL" id="CP101398">
    <property type="protein sequence ID" value="UTR83623.1"/>
    <property type="molecule type" value="Genomic_DNA"/>
</dbReference>
<feature type="region of interest" description="Disordered" evidence="2">
    <location>
        <begin position="1"/>
        <end position="21"/>
    </location>
</feature>
<gene>
    <name evidence="3" type="ORF">NLU04_34485</name>
</gene>
<keyword evidence="4" id="KW-1185">Reference proteome</keyword>
<proteinExistence type="predicted"/>
<evidence type="ECO:0000256" key="2">
    <source>
        <dbReference type="SAM" id="MobiDB-lite"/>
    </source>
</evidence>
<reference evidence="3" key="1">
    <citation type="submission" date="2022-07" db="EMBL/GenBank/DDBJ databases">
        <title>Genomic of Streptomyces cavourensis F2.</title>
        <authorList>
            <person name="Hu S."/>
            <person name="Liang W."/>
        </authorList>
    </citation>
    <scope>NUCLEOTIDE SEQUENCE</scope>
    <source>
        <strain evidence="3">F2</strain>
        <plasmid evidence="3">unnamed</plasmid>
    </source>
</reference>
<protein>
    <submittedName>
        <fullName evidence="3">DUF6233 domain-containing protein</fullName>
    </submittedName>
</protein>
<keyword evidence="3" id="KW-0614">Plasmid</keyword>
<organism evidence="3 4">
    <name type="scientific">Streptomyces cavourensis</name>
    <dbReference type="NCBI Taxonomy" id="67258"/>
    <lineage>
        <taxon>Bacteria</taxon>
        <taxon>Bacillati</taxon>
        <taxon>Actinomycetota</taxon>
        <taxon>Actinomycetes</taxon>
        <taxon>Kitasatosporales</taxon>
        <taxon>Streptomycetaceae</taxon>
        <taxon>Streptomyces</taxon>
    </lineage>
</organism>
<feature type="compositionally biased region" description="Basic and acidic residues" evidence="2">
    <location>
        <begin position="10"/>
        <end position="21"/>
    </location>
</feature>
<evidence type="ECO:0000313" key="3">
    <source>
        <dbReference type="EMBL" id="UTR83623.1"/>
    </source>
</evidence>